<evidence type="ECO:0000313" key="13">
    <source>
        <dbReference type="Proteomes" id="UP000053558"/>
    </source>
</evidence>
<accession>A0A5M3MCY1</accession>
<keyword evidence="6" id="KW-0788">Thiol protease</keyword>
<gene>
    <name evidence="12" type="ORF">CONPUDRAFT_130199</name>
</gene>
<dbReference type="InterPro" id="IPR022099">
    <property type="entry name" value="DUF3638"/>
</dbReference>
<dbReference type="Pfam" id="PF12359">
    <property type="entry name" value="DUF3645"/>
    <property type="match status" value="1"/>
</dbReference>
<dbReference type="GeneID" id="19200250"/>
<dbReference type="InterPro" id="IPR027417">
    <property type="entry name" value="P-loop_NTPase"/>
</dbReference>
<evidence type="ECO:0000259" key="9">
    <source>
        <dbReference type="Pfam" id="PF12340"/>
    </source>
</evidence>
<evidence type="ECO:0000259" key="11">
    <source>
        <dbReference type="Pfam" id="PF20255"/>
    </source>
</evidence>
<evidence type="ECO:0000259" key="10">
    <source>
        <dbReference type="Pfam" id="PF12359"/>
    </source>
</evidence>
<sequence>MASHGDVGLEGLQYIINHVFMPLQLPQQSDHSVLNDSALVSQTYKTANSFTPYITHDTHRHAWDRVVEMLKHLETSCSTEFLSREIILEQLRSMSPGDIRVFLIRRQNAAVLIRNEHNDMIVESWEASPISEAVIAAAGKLLWSFPGPAISIPRSVADDDAFLVELANFLHKMDVEEFADAIPHTEKAGSSVRETRETTDPRYITELLTSILHGAGERAEVPQISKRIGDDVLWQDAELPWRRTPLWLVIRVSLQTTLVRITDGHITYKSFILFLLASTLDQVRQKHFSSFSDDIIFCMSAKMSRRLLKLGSAASPAVTELTVSVAKDIRTALEERHASLRPKPLPPIDLTEDDFERDTNLTLPNSRAYIEQALSPSQQADLPTPFTPSHRSRKCRFPEFVGSLSTTLSNVDDDEKLVVLTDFEAAVHDFAAVEGWRVNTRDADASVQLKDCMSEYFSVAKSRYAGDPECMSTMYLTLLLLWVTLDCLVVDELPLLSDFRPEIETKLFEPLVLRTECMRKLLTIALSHITERHARAISRPVLEGSLDHASFPIRYFNTSSTLQALKHRIENDAEAAEREKRDELREKVQKYRDLTNSAHRETHAEQHWRYYCRRCNLEKEAENISISIYERPLPSNETQAKSAVFEIACPTSFSAWRDATYHLLSDVFNPSASSENSGRWYGFLDPFHSSRYQPLCHYAKAPLNSCRRVTMGSTTKSFLQTHYKNGYLALHGFPGTSDVIVNNGLRFELLDTSMDVPTASRIVSLALTNSCTYPLPQGLYSNLAYSLRGTTHSSNEVVAKQSECHKELSIHEYCEYGSIRSGERLQWMNILRVLRSRALNFRQEEVYTLGVQAALQVGPYVEAQMPYPWHIILQNNTFCHALIKELDQLLKSIEDNWLELFTARFIIDILLRIISSYAGQNIFREAIATLRYARVVVFKWLDEELSQAPDRSTSLESQSRIRDAAAVCLTTFDTEAQHIASLLSCSEDLKIYVQSSIILHDYTPGSLKGIPGHSKRLLTRVRRFTVFLEPYIYEQTKADRTGLDDAIYAIWENYRADKHLHWARLDAPNSRWMTCATAQTKDQASQAIHYNLLDGSLLVDGQSLGRLPTTITRHPVYCQLFAEQILEVVPSDLRGMKYATRDTMEKHQIFFALIDNEPVIKIKRIEDNAIFQLIPSPKLRNDLPLPFVNDHIHWLNISSCILEIRPSHRKWSAVYDRDWRIHISTLGPTTMTRRTASNNTTSLVDLFSPTCRALSEYLNAIELPAYQIVSYTAKFKPALQAELARSGFVFFIDAENKLESRELSGFVIDNDQFSGTMLGLQNQLVLRPMDSGASGEMRRVIIPRGTVSYSSSTRTRISIENPQRITRLSYDIYKVDTDLGRLKLNGFANTTSYFFKAYLHALSSLCLPDSLTQRTGTEEALRELRSASCLSFSALKDEDVTLLCQISELTPRRQYYPQHLRRMQSVSWSTLSPLAQHEEFFHAVGSILAHAMRVHSLNNTQVPPQAGKIESFDDHLYRRACLRRLPLQGDGYAKVHCDTRDADIPYSSRACVIRRDLGQRLSSISAAVLRWSYDVLTLPTRDLFYTLQSISSDTSLAGKDSNVTSLSYDALWLVPPHQIWTTAFELCRKPLNKYQLVFTLTSMAYCDQYKNRQELLMTLLCLARLSETCLLPIIPSHPSFVLDDGVNLDQGRMERIISRHCRPFSETPEASWSRSRNETDAACDRRKHEAYSNTTSQLKSSLLDVFVMHWKRGESPLHPAGSFSIYFYMENLLRDVRDLFCSWRRNQELQAHSNDVQAKLDQISWNTYLKSAFSVFPPVKRRDDGLATGISYDDLYSRKPRKLWLPNLLLPQHFSHDSINTNSFTDVCLGSLLARIRQQRRGPPFDAYTDGLESSRLALESHSTRQWDVDEPDLYDMAQEDLHQCQQRFAASCHALVQSLRPVTPHEQALSYSGLWPNVSVIPLLQNLALPGHRSLPAEWSASLQDFARIIIALQTSRRRALMTKHGQYNDLLRDLEHTKDGRCMTVCPDWLLIQIDADFTLRDVQYQVAHQMLSEGSNQSITLQLNMGEGKSSVIAPLVASSVADGVKLARMIVLKTLAPQMAQTMHDRLTGLTNRRLYFLPFSRSTDLDMTTLRYIEEIVKECSMKGGILIIQPEQILSLKLRSVECQLSADDTLSRSLTRTQKFLFQNARDILDESDEILHVRYQLVYTAGDHQRLQGHPHRWTTTQELLRLVRNHLRRLFTQFPSAFSVQGLTADNEHEASAFPSLRLLDSPSDAAREFQRLIVSDIMRNRLPACNFVHFDEEDKNVLQRFISSRQISENDERLLLDMRTRGVVDDLFWNSMLLLRGLIGFGVLTFALSDKRYRVDYGLDPQRSMLAVPYRAKDVPSTNAEFGHPDVVVLLTCLSYYFAGLSDPQLDTCVRFLGSLDNPESAYEKWTSLVDGSVLPQSLWSFKGLNFESAEQRRVICSIFRYNQATIDFYLRAVVFPQEAKEFESRLACSAWDIVEPKVNITTGFSGTNDFRHLLPTYTIQQDPDHQLSTNARVLSYLLRGENNYYETFPFPNGLRFVEMLAGQNPKVRMLLDVGAQMLDVKNRDLAQHWLRCESEQTTMAAIYVDDKDELTVLHRDGHDEPLSASHVNQHLGQCIVYLDDAHTRGVDIKLPEGFRAAVTLGPRVTKDRLAQGCMRMRRLGAGHTICFFAPPDIDRNIRRVAEKAEGTQITVEDVLLWAITETCHELKTRALQWAHQGIDHHARYDTWSHFLDAETPGQPVIDHLRTTWLQQEARTLEEMYGIHANTPTNTLQTIASSPVIYDRCLQLGLTPSTPEHAARLDEEQEREVAHEIEREEQVERPPPKSPAKHQLHQDVIAFVTTGHLRPGSSAFVKAFSLFSSTQAELPDAWSGDLWATRDFATTVVSNIREKEFFRPVHWVLSNVGFMTETNVAFIILSPYEVNALLPSITQSTKVHLHVFTPRLTQEIQPCDDFSLFNIPSLQPLNYVLPEIRMQLALFSGQLYLENSDAYLQLCKFLGVVAEDIADQHIKALPDGFVQPSQRPPGIRSETPFTRTPILALAELMNIRRKGMSFDETHIGKIINARPVSQQDFRENGST</sequence>
<dbReference type="KEGG" id="cput:CONPUDRAFT_130199"/>
<feature type="coiled-coil region" evidence="7">
    <location>
        <begin position="559"/>
        <end position="601"/>
    </location>
</feature>
<keyword evidence="5" id="KW-0378">Hydrolase</keyword>
<dbReference type="InterPro" id="IPR051346">
    <property type="entry name" value="OTU_Deubiquitinase"/>
</dbReference>
<evidence type="ECO:0000256" key="3">
    <source>
        <dbReference type="ARBA" id="ARBA00022670"/>
    </source>
</evidence>
<dbReference type="OMA" id="QPENNHY"/>
<dbReference type="EMBL" id="JH711585">
    <property type="protein sequence ID" value="EIW76857.1"/>
    <property type="molecule type" value="Genomic_DNA"/>
</dbReference>
<dbReference type="Pfam" id="PF20255">
    <property type="entry name" value="DUF6606"/>
    <property type="match status" value="1"/>
</dbReference>
<evidence type="ECO:0000256" key="8">
    <source>
        <dbReference type="SAM" id="MobiDB-lite"/>
    </source>
</evidence>
<dbReference type="Proteomes" id="UP000053558">
    <property type="component" value="Unassembled WGS sequence"/>
</dbReference>
<evidence type="ECO:0000256" key="4">
    <source>
        <dbReference type="ARBA" id="ARBA00022786"/>
    </source>
</evidence>
<keyword evidence="4" id="KW-0833">Ubl conjugation pathway</keyword>
<feature type="compositionally biased region" description="Basic and acidic residues" evidence="8">
    <location>
        <begin position="2831"/>
        <end position="2857"/>
    </location>
</feature>
<dbReference type="RefSeq" id="XP_007773180.1">
    <property type="nucleotide sequence ID" value="XM_007774990.1"/>
</dbReference>
<evidence type="ECO:0000256" key="7">
    <source>
        <dbReference type="SAM" id="Coils"/>
    </source>
</evidence>
<evidence type="ECO:0000256" key="1">
    <source>
        <dbReference type="ARBA" id="ARBA00000707"/>
    </source>
</evidence>
<dbReference type="EC" id="3.4.19.12" evidence="2"/>
<evidence type="ECO:0000313" key="12">
    <source>
        <dbReference type="EMBL" id="EIW76857.1"/>
    </source>
</evidence>
<evidence type="ECO:0000256" key="2">
    <source>
        <dbReference type="ARBA" id="ARBA00012759"/>
    </source>
</evidence>
<dbReference type="SUPFAM" id="SSF52540">
    <property type="entry name" value="P-loop containing nucleoside triphosphate hydrolases"/>
    <property type="match status" value="1"/>
</dbReference>
<feature type="region of interest" description="Disordered" evidence="8">
    <location>
        <begin position="2830"/>
        <end position="2864"/>
    </location>
</feature>
<dbReference type="OrthoDB" id="3182339at2759"/>
<protein>
    <recommendedName>
        <fullName evidence="2">ubiquitinyl hydrolase 1</fullName>
        <ecNumber evidence="2">3.4.19.12</ecNumber>
    </recommendedName>
</protein>
<feature type="domain" description="DUF3638" evidence="9">
    <location>
        <begin position="2028"/>
        <end position="2242"/>
    </location>
</feature>
<reference evidence="13" key="1">
    <citation type="journal article" date="2012" name="Science">
        <title>The Paleozoic origin of enzymatic lignin decomposition reconstructed from 31 fungal genomes.</title>
        <authorList>
            <person name="Floudas D."/>
            <person name="Binder M."/>
            <person name="Riley R."/>
            <person name="Barry K."/>
            <person name="Blanchette R.A."/>
            <person name="Henrissat B."/>
            <person name="Martinez A.T."/>
            <person name="Otillar R."/>
            <person name="Spatafora J.W."/>
            <person name="Yadav J.S."/>
            <person name="Aerts A."/>
            <person name="Benoit I."/>
            <person name="Boyd A."/>
            <person name="Carlson A."/>
            <person name="Copeland A."/>
            <person name="Coutinho P.M."/>
            <person name="de Vries R.P."/>
            <person name="Ferreira P."/>
            <person name="Findley K."/>
            <person name="Foster B."/>
            <person name="Gaskell J."/>
            <person name="Glotzer D."/>
            <person name="Gorecki P."/>
            <person name="Heitman J."/>
            <person name="Hesse C."/>
            <person name="Hori C."/>
            <person name="Igarashi K."/>
            <person name="Jurgens J.A."/>
            <person name="Kallen N."/>
            <person name="Kersten P."/>
            <person name="Kohler A."/>
            <person name="Kuees U."/>
            <person name="Kumar T.K.A."/>
            <person name="Kuo A."/>
            <person name="LaButti K."/>
            <person name="Larrondo L.F."/>
            <person name="Lindquist E."/>
            <person name="Ling A."/>
            <person name="Lombard V."/>
            <person name="Lucas S."/>
            <person name="Lundell T."/>
            <person name="Martin R."/>
            <person name="McLaughlin D.J."/>
            <person name="Morgenstern I."/>
            <person name="Morin E."/>
            <person name="Murat C."/>
            <person name="Nagy L.G."/>
            <person name="Nolan M."/>
            <person name="Ohm R.A."/>
            <person name="Patyshakuliyeva A."/>
            <person name="Rokas A."/>
            <person name="Ruiz-Duenas F.J."/>
            <person name="Sabat G."/>
            <person name="Salamov A."/>
            <person name="Samejima M."/>
            <person name="Schmutz J."/>
            <person name="Slot J.C."/>
            <person name="St John F."/>
            <person name="Stenlid J."/>
            <person name="Sun H."/>
            <person name="Sun S."/>
            <person name="Syed K."/>
            <person name="Tsang A."/>
            <person name="Wiebenga A."/>
            <person name="Young D."/>
            <person name="Pisabarro A."/>
            <person name="Eastwood D.C."/>
            <person name="Martin F."/>
            <person name="Cullen D."/>
            <person name="Grigoriev I.V."/>
            <person name="Hibbett D.S."/>
        </authorList>
    </citation>
    <scope>NUCLEOTIDE SEQUENCE [LARGE SCALE GENOMIC DNA]</scope>
    <source>
        <strain evidence="13">RWD-64-598 SS2</strain>
    </source>
</reference>
<name>A0A5M3MCY1_CONPW</name>
<keyword evidence="13" id="KW-1185">Reference proteome</keyword>
<keyword evidence="7" id="KW-0175">Coiled coil</keyword>
<organism evidence="12 13">
    <name type="scientific">Coniophora puteana (strain RWD-64-598)</name>
    <name type="common">Brown rot fungus</name>
    <dbReference type="NCBI Taxonomy" id="741705"/>
    <lineage>
        <taxon>Eukaryota</taxon>
        <taxon>Fungi</taxon>
        <taxon>Dikarya</taxon>
        <taxon>Basidiomycota</taxon>
        <taxon>Agaricomycotina</taxon>
        <taxon>Agaricomycetes</taxon>
        <taxon>Agaricomycetidae</taxon>
        <taxon>Boletales</taxon>
        <taxon>Coniophorineae</taxon>
        <taxon>Coniophoraceae</taxon>
        <taxon>Coniophora</taxon>
    </lineage>
</organism>
<keyword evidence="3" id="KW-0645">Protease</keyword>
<dbReference type="GO" id="GO:0006508">
    <property type="term" value="P:proteolysis"/>
    <property type="evidence" value="ECO:0007669"/>
    <property type="project" value="UniProtKB-KW"/>
</dbReference>
<dbReference type="InterPro" id="IPR046541">
    <property type="entry name" value="DUF6606"/>
</dbReference>
<comment type="catalytic activity">
    <reaction evidence="1">
        <text>Thiol-dependent hydrolysis of ester, thioester, amide, peptide and isopeptide bonds formed by the C-terminal Gly of ubiquitin (a 76-residue protein attached to proteins as an intracellular targeting signal).</text>
        <dbReference type="EC" id="3.4.19.12"/>
    </reaction>
</comment>
<dbReference type="PANTHER" id="PTHR13367:SF33">
    <property type="entry name" value="P-LOOP CONTAINING NUCLEOSIDE TRIPHOSPHATE HYDROLASE PROTEIN"/>
    <property type="match status" value="1"/>
</dbReference>
<dbReference type="PANTHER" id="PTHR13367">
    <property type="entry name" value="UBIQUITIN THIOESTERASE"/>
    <property type="match status" value="1"/>
</dbReference>
<feature type="domain" description="DUF6606" evidence="11">
    <location>
        <begin position="15"/>
        <end position="280"/>
    </location>
</feature>
<dbReference type="InterPro" id="IPR022105">
    <property type="entry name" value="DUF3645"/>
</dbReference>
<proteinExistence type="predicted"/>
<feature type="domain" description="DUF3645" evidence="10">
    <location>
        <begin position="2374"/>
        <end position="2406"/>
    </location>
</feature>
<dbReference type="GO" id="GO:0004843">
    <property type="term" value="F:cysteine-type deubiquitinase activity"/>
    <property type="evidence" value="ECO:0007669"/>
    <property type="project" value="UniProtKB-EC"/>
</dbReference>
<evidence type="ECO:0000256" key="5">
    <source>
        <dbReference type="ARBA" id="ARBA00022801"/>
    </source>
</evidence>
<evidence type="ECO:0000256" key="6">
    <source>
        <dbReference type="ARBA" id="ARBA00022807"/>
    </source>
</evidence>
<comment type="caution">
    <text evidence="12">The sequence shown here is derived from an EMBL/GenBank/DDBJ whole genome shotgun (WGS) entry which is preliminary data.</text>
</comment>
<dbReference type="Pfam" id="PF12340">
    <property type="entry name" value="DUF3638"/>
    <property type="match status" value="1"/>
</dbReference>